<proteinExistence type="predicted"/>
<accession>A0ABV7BDJ7</accession>
<feature type="coiled-coil region" evidence="1">
    <location>
        <begin position="61"/>
        <end position="88"/>
    </location>
</feature>
<gene>
    <name evidence="2" type="ORF">ACFODO_06105</name>
</gene>
<reference evidence="3" key="1">
    <citation type="journal article" date="2019" name="Int. J. Syst. Evol. Microbiol.">
        <title>The Global Catalogue of Microorganisms (GCM) 10K type strain sequencing project: providing services to taxonomists for standard genome sequencing and annotation.</title>
        <authorList>
            <consortium name="The Broad Institute Genomics Platform"/>
            <consortium name="The Broad Institute Genome Sequencing Center for Infectious Disease"/>
            <person name="Wu L."/>
            <person name="Ma J."/>
        </authorList>
    </citation>
    <scope>NUCLEOTIDE SEQUENCE [LARGE SCALE GENOMIC DNA]</scope>
    <source>
        <strain evidence="3">KCTC 62575</strain>
    </source>
</reference>
<keyword evidence="3" id="KW-1185">Reference proteome</keyword>
<name>A0ABV7BDJ7_9GAMM</name>
<evidence type="ECO:0000256" key="1">
    <source>
        <dbReference type="SAM" id="Coils"/>
    </source>
</evidence>
<sequence length="98" mass="11665">MRTTAELASMSCEELKDYEQSLLELWTPRMALENQIDRLRTERRGQLEIFNRLKNPHAPENERLKNSIFSLNSKIEDLEDELDDLIQDDRLKHIKLVL</sequence>
<comment type="caution">
    <text evidence="2">The sequence shown here is derived from an EMBL/GenBank/DDBJ whole genome shotgun (WGS) entry which is preliminary data.</text>
</comment>
<dbReference type="EMBL" id="JBHRSF010000009">
    <property type="protein sequence ID" value="MFC2994849.1"/>
    <property type="molecule type" value="Genomic_DNA"/>
</dbReference>
<evidence type="ECO:0000313" key="3">
    <source>
        <dbReference type="Proteomes" id="UP001595455"/>
    </source>
</evidence>
<dbReference type="RefSeq" id="WP_286378549.1">
    <property type="nucleotide sequence ID" value="NZ_JBHRSF010000009.1"/>
</dbReference>
<protein>
    <submittedName>
        <fullName evidence="2">Uncharacterized protein</fullName>
    </submittedName>
</protein>
<organism evidence="2 3">
    <name type="scientific">Acinetobacter sichuanensis</name>
    <dbReference type="NCBI Taxonomy" id="2136183"/>
    <lineage>
        <taxon>Bacteria</taxon>
        <taxon>Pseudomonadati</taxon>
        <taxon>Pseudomonadota</taxon>
        <taxon>Gammaproteobacteria</taxon>
        <taxon>Moraxellales</taxon>
        <taxon>Moraxellaceae</taxon>
        <taxon>Acinetobacter</taxon>
    </lineage>
</organism>
<keyword evidence="1" id="KW-0175">Coiled coil</keyword>
<evidence type="ECO:0000313" key="2">
    <source>
        <dbReference type="EMBL" id="MFC2994849.1"/>
    </source>
</evidence>
<dbReference type="Proteomes" id="UP001595455">
    <property type="component" value="Unassembled WGS sequence"/>
</dbReference>